<gene>
    <name evidence="5" type="ORF">C6571_13220</name>
</gene>
<keyword evidence="6" id="KW-1185">Reference proteome</keyword>
<keyword evidence="2" id="KW-0106">Calcium</keyword>
<evidence type="ECO:0000313" key="5">
    <source>
        <dbReference type="EMBL" id="AVO42112.1"/>
    </source>
</evidence>
<name>A0A2S0N1T7_9BURK</name>
<dbReference type="PROSITE" id="PS51257">
    <property type="entry name" value="PROKAR_LIPOPROTEIN"/>
    <property type="match status" value="1"/>
</dbReference>
<evidence type="ECO:0000256" key="2">
    <source>
        <dbReference type="ARBA" id="ARBA00022837"/>
    </source>
</evidence>
<dbReference type="InterPro" id="IPR008707">
    <property type="entry name" value="B-propeller_PilY1"/>
</dbReference>
<dbReference type="AlphaFoldDB" id="A0A2S0N1T7"/>
<dbReference type="Pfam" id="PF05567">
    <property type="entry name" value="T4P_PilY1"/>
    <property type="match status" value="2"/>
</dbReference>
<feature type="domain" description="PilY1 beta-propeller" evidence="4">
    <location>
        <begin position="532"/>
        <end position="656"/>
    </location>
</feature>
<dbReference type="Gene3D" id="3.40.50.410">
    <property type="entry name" value="von Willebrand factor, type A domain"/>
    <property type="match status" value="1"/>
</dbReference>
<proteinExistence type="predicted"/>
<protein>
    <submittedName>
        <fullName evidence="5">Pilus assembly protein PilC</fullName>
    </submittedName>
</protein>
<feature type="domain" description="PilY1 beta-propeller" evidence="4">
    <location>
        <begin position="713"/>
        <end position="907"/>
    </location>
</feature>
<dbReference type="KEGG" id="simp:C6571_13220"/>
<dbReference type="RefSeq" id="WP_106447089.1">
    <property type="nucleotide sequence ID" value="NZ_CP027669.1"/>
</dbReference>
<evidence type="ECO:0000256" key="3">
    <source>
        <dbReference type="SAM" id="MobiDB-lite"/>
    </source>
</evidence>
<organism evidence="5 6">
    <name type="scientific">Simplicispira suum</name>
    <dbReference type="NCBI Taxonomy" id="2109915"/>
    <lineage>
        <taxon>Bacteria</taxon>
        <taxon>Pseudomonadati</taxon>
        <taxon>Pseudomonadota</taxon>
        <taxon>Betaproteobacteria</taxon>
        <taxon>Burkholderiales</taxon>
        <taxon>Comamonadaceae</taxon>
        <taxon>Simplicispira</taxon>
    </lineage>
</organism>
<dbReference type="Proteomes" id="UP000239326">
    <property type="component" value="Chromosome"/>
</dbReference>
<accession>A0A2S0N1T7</accession>
<evidence type="ECO:0000313" key="6">
    <source>
        <dbReference type="Proteomes" id="UP000239326"/>
    </source>
</evidence>
<dbReference type="EMBL" id="CP027669">
    <property type="protein sequence ID" value="AVO42112.1"/>
    <property type="molecule type" value="Genomic_DNA"/>
</dbReference>
<dbReference type="InterPro" id="IPR036465">
    <property type="entry name" value="vWFA_dom_sf"/>
</dbReference>
<keyword evidence="1" id="KW-0479">Metal-binding</keyword>
<reference evidence="5 6" key="1">
    <citation type="submission" date="2018-03" db="EMBL/GenBank/DDBJ databases">
        <title>Genome sequencing of Simplicispira sp.</title>
        <authorList>
            <person name="Kim S.-J."/>
            <person name="Heo J."/>
            <person name="Kwon S.-W."/>
        </authorList>
    </citation>
    <scope>NUCLEOTIDE SEQUENCE [LARGE SCALE GENOMIC DNA]</scope>
    <source>
        <strain evidence="5 6">SC1-8</strain>
    </source>
</reference>
<sequence>MKESLSLQRNLLAALIAGIYACQPVFADPLDLSKLPPGLVAIPPAPNVILTVDDSGSMSESAGDGKSKIFRLSEALGTVFNDKLLLPDGKIRLAWQAMWNNGGSPGAGSLSAGATNSMKALDTAHRANFLAFASGLKANNGTPSHKMMKQAYDYMKTGKGIDSPWAYSPGTKEAPYLGCRRAYHIFLTDGAWNGYSASVLPGNGDNTDITLPDGVVYSTSSAQTNVYRGKSNNLQNLLADWAMRMWAEDLQPGISDDLKASTTDGVPSTETYGSVALQRYWNPKHDPASWQHVVHYTIGYGQSAYKWPSEPKWSAADDDNYGAGGDYSKLVQGTSDWAPTTFGNLNSNNPAELWHMAINSRGKFYPTGPGRKYGLKEAFQKIVEDINLQNTADVASMAGSASTNIRKDLKEYVAGYDPKRWSGYVKSNNVDTKGTVTPNTDWGTTGGGSPNTTANLLDAANINSRVILTTNTDVPNKGVSFEWDSGSATFSAAQKALLDVDGLGEDRVNFLRGDRTKEGGTLPFRVRDSRQGDIVNSNVWYVDAPPSNYFFTGYKAFSALHRDRLPMIYVGGNDGMLHGFSAKTGQEQIAYVPKAVIPELKKLSDPGYSHRYFVDGSPFTGDANVAAVGNPSDWRTLLVGTLGAGGKGYFILDVTQPGSKDGSVASTFTTGNAASLVVLDRTLHPSEPLTSPSDDEDIGHIFAAPVVDDNNPFKSSQVALMNDGRWAVVMGNGYNSKNERPVLLIQYLDDTNKVNGVRELKRIVATGSQVLSTPVNPTTDANVIANGLSAPRLVDIDSDGKVDIAYAGDLKGNLWKFDLTSATASNWGVAVWGSASTTPCTTAICTPLFTASYLGKRQAITAPPVVKPNDRGAGGMMVAFGTGVNLTDNDRSSTDVQSVYSVLDNTKYRLDSGHVVINTNTAPKTAANPTGGGAIPTAVVASNLVQQDLVGGAIAGQGKSSARTFWQMTQNSVNYVDTTKPLNKGWYFNFQVTGERVLKPINFFDASNNLMVFSTTPAYGGNGSTEESCEPAGTPEKQYLTLMNIMDGKRPSVQVMDTNGDGLYNSGPDKDASRMTLPPGAVSVVAGKDKITISGGDGKPDELARMPEQPMRPSWRQLQ</sequence>
<evidence type="ECO:0000259" key="4">
    <source>
        <dbReference type="Pfam" id="PF05567"/>
    </source>
</evidence>
<feature type="region of interest" description="Disordered" evidence="3">
    <location>
        <begin position="1088"/>
        <end position="1119"/>
    </location>
</feature>
<dbReference type="OrthoDB" id="7156875at2"/>
<dbReference type="GO" id="GO:0046872">
    <property type="term" value="F:metal ion binding"/>
    <property type="evidence" value="ECO:0007669"/>
    <property type="project" value="UniProtKB-KW"/>
</dbReference>
<evidence type="ECO:0000256" key="1">
    <source>
        <dbReference type="ARBA" id="ARBA00022723"/>
    </source>
</evidence>